<dbReference type="PANTHER" id="PTHR10457">
    <property type="entry name" value="MEVALONATE KINASE/GALACTOKINASE"/>
    <property type="match status" value="1"/>
</dbReference>
<organism evidence="16 17">
    <name type="scientific">Micromonospora radicis</name>
    <dbReference type="NCBI Taxonomy" id="1894971"/>
    <lineage>
        <taxon>Bacteria</taxon>
        <taxon>Bacillati</taxon>
        <taxon>Actinomycetota</taxon>
        <taxon>Actinomycetes</taxon>
        <taxon>Micromonosporales</taxon>
        <taxon>Micromonosporaceae</taxon>
        <taxon>Micromonospora</taxon>
    </lineage>
</organism>
<dbReference type="GO" id="GO:0004335">
    <property type="term" value="F:galactokinase activity"/>
    <property type="evidence" value="ECO:0007669"/>
    <property type="project" value="UniProtKB-UniRule"/>
</dbReference>
<evidence type="ECO:0000256" key="7">
    <source>
        <dbReference type="ARBA" id="ARBA00022840"/>
    </source>
</evidence>
<dbReference type="FunFam" id="3.30.230.10:FF:000017">
    <property type="entry name" value="Galactokinase"/>
    <property type="match status" value="1"/>
</dbReference>
<keyword evidence="2 11" id="KW-0963">Cytoplasm</keyword>
<evidence type="ECO:0000259" key="15">
    <source>
        <dbReference type="Pfam" id="PF10509"/>
    </source>
</evidence>
<feature type="binding site" evidence="11">
    <location>
        <position position="230"/>
    </location>
    <ligand>
        <name>substrate</name>
    </ligand>
</feature>
<dbReference type="AlphaFoldDB" id="A0A418MX47"/>
<feature type="binding site" evidence="11">
    <location>
        <position position="134"/>
    </location>
    <ligand>
        <name>Mg(2+)</name>
        <dbReference type="ChEBI" id="CHEBI:18420"/>
    </ligand>
</feature>
<gene>
    <name evidence="11 16" type="primary">galK</name>
    <name evidence="16" type="ORF">D2L64_08725</name>
</gene>
<dbReference type="Pfam" id="PF00288">
    <property type="entry name" value="GHMP_kinases_N"/>
    <property type="match status" value="1"/>
</dbReference>
<sequence length="389" mass="40996">MTGQSRAVSDRAATGFRQVYGQPPAGRWAAPGRVNLIGEHTDYNDGFVLPFALPLRTVAAAAPRPGEHWTVWSELTGETVDFGADEIADPGRVGGWAGYVAGVVWSLREAGHRVTGARLAITSDVPLGAGLSSSAALEAAVLAALVDLGGLDLPAEHQPRLAQRAENHYVGAPTGIMDQSAAVRCRAGHALFLDCRTERVEHIPFDLDDAGLAVLVVDSRAPHRHADGEYASRRASCEKAAALLDVPALRDVPTEHLDDTLARLPDDETRRRVRHVVTENQRVLDTVTLLRAGRARQIGPLLTASHASMRDDFAITVPEVDTAVEAALAAGALGARMTGGGFGGCVLALVETDRSDQVAAAVTAAYAERGFTAPTHTTVTPADGATRLD</sequence>
<dbReference type="InterPro" id="IPR000705">
    <property type="entry name" value="Galactokinase"/>
</dbReference>
<dbReference type="Gene3D" id="3.30.70.890">
    <property type="entry name" value="GHMP kinase, C-terminal domain"/>
    <property type="match status" value="1"/>
</dbReference>
<dbReference type="PIRSF" id="PIRSF000530">
    <property type="entry name" value="Galactokinase"/>
    <property type="match status" value="1"/>
</dbReference>
<comment type="caution">
    <text evidence="16">The sequence shown here is derived from an EMBL/GenBank/DDBJ whole genome shotgun (WGS) entry which is preliminary data.</text>
</comment>
<dbReference type="InterPro" id="IPR020568">
    <property type="entry name" value="Ribosomal_Su5_D2-typ_SF"/>
</dbReference>
<feature type="active site" description="Proton acceptor" evidence="11">
    <location>
        <position position="178"/>
    </location>
</feature>
<comment type="similarity">
    <text evidence="1 11">Belongs to the GHMP kinase family. GalK subfamily.</text>
</comment>
<accession>A0A418MX47</accession>
<evidence type="ECO:0000256" key="3">
    <source>
        <dbReference type="ARBA" id="ARBA00022679"/>
    </source>
</evidence>
<dbReference type="GO" id="GO:0005829">
    <property type="term" value="C:cytosol"/>
    <property type="evidence" value="ECO:0007669"/>
    <property type="project" value="TreeGrafter"/>
</dbReference>
<dbReference type="Proteomes" id="UP000283832">
    <property type="component" value="Unassembled WGS sequence"/>
</dbReference>
<evidence type="ECO:0000256" key="10">
    <source>
        <dbReference type="ARBA" id="ARBA00023277"/>
    </source>
</evidence>
<keyword evidence="8 11" id="KW-0460">Magnesium</keyword>
<dbReference type="NCBIfam" id="TIGR00131">
    <property type="entry name" value="gal_kin"/>
    <property type="match status" value="1"/>
</dbReference>
<dbReference type="OrthoDB" id="250531at2"/>
<dbReference type="Gene3D" id="3.30.230.10">
    <property type="match status" value="1"/>
</dbReference>
<evidence type="ECO:0000256" key="6">
    <source>
        <dbReference type="ARBA" id="ARBA00022777"/>
    </source>
</evidence>
<dbReference type="FunFam" id="3.30.70.890:FF:000001">
    <property type="entry name" value="Galactokinase"/>
    <property type="match status" value="1"/>
</dbReference>
<keyword evidence="17" id="KW-1185">Reference proteome</keyword>
<dbReference type="HAMAP" id="MF_00246">
    <property type="entry name" value="Galactokinase"/>
    <property type="match status" value="1"/>
</dbReference>
<dbReference type="UniPathway" id="UPA00214"/>
<evidence type="ECO:0000313" key="16">
    <source>
        <dbReference type="EMBL" id="RIV39396.1"/>
    </source>
</evidence>
<dbReference type="GO" id="GO:0000287">
    <property type="term" value="F:magnesium ion binding"/>
    <property type="evidence" value="ECO:0007669"/>
    <property type="project" value="UniProtKB-UniRule"/>
</dbReference>
<evidence type="ECO:0000256" key="2">
    <source>
        <dbReference type="ARBA" id="ARBA00022490"/>
    </source>
</evidence>
<dbReference type="PANTHER" id="PTHR10457:SF7">
    <property type="entry name" value="GALACTOKINASE-RELATED"/>
    <property type="match status" value="1"/>
</dbReference>
<proteinExistence type="inferred from homology"/>
<feature type="binding site" evidence="11">
    <location>
        <position position="166"/>
    </location>
    <ligand>
        <name>Mg(2+)</name>
        <dbReference type="ChEBI" id="CHEBI:18420"/>
    </ligand>
</feature>
<keyword evidence="4 11" id="KW-0479">Metal-binding</keyword>
<dbReference type="EMBL" id="QXEC01000006">
    <property type="protein sequence ID" value="RIV39396.1"/>
    <property type="molecule type" value="Genomic_DNA"/>
</dbReference>
<evidence type="ECO:0000256" key="4">
    <source>
        <dbReference type="ARBA" id="ARBA00022723"/>
    </source>
</evidence>
<dbReference type="GO" id="GO:0005524">
    <property type="term" value="F:ATP binding"/>
    <property type="evidence" value="ECO:0007669"/>
    <property type="project" value="UniProtKB-UniRule"/>
</dbReference>
<evidence type="ECO:0000256" key="8">
    <source>
        <dbReference type="ARBA" id="ARBA00022842"/>
    </source>
</evidence>
<dbReference type="InterPro" id="IPR022963">
    <property type="entry name" value="Galactokinase_bac"/>
</dbReference>
<dbReference type="SUPFAM" id="SSF54211">
    <property type="entry name" value="Ribosomal protein S5 domain 2-like"/>
    <property type="match status" value="1"/>
</dbReference>
<dbReference type="SUPFAM" id="SSF55060">
    <property type="entry name" value="GHMP Kinase, C-terminal domain"/>
    <property type="match status" value="1"/>
</dbReference>
<evidence type="ECO:0000256" key="12">
    <source>
        <dbReference type="NCBIfam" id="TIGR00131"/>
    </source>
</evidence>
<dbReference type="PRINTS" id="PR00959">
    <property type="entry name" value="MEVGALKINASE"/>
</dbReference>
<dbReference type="InterPro" id="IPR036554">
    <property type="entry name" value="GHMP_kinase_C_sf"/>
</dbReference>
<keyword evidence="3 11" id="KW-0808">Transferase</keyword>
<evidence type="ECO:0000256" key="9">
    <source>
        <dbReference type="ARBA" id="ARBA00023144"/>
    </source>
</evidence>
<protein>
    <recommendedName>
        <fullName evidence="11 12">Galactokinase</fullName>
        <ecNumber evidence="11 12">2.7.1.6</ecNumber>
    </recommendedName>
    <alternativeName>
        <fullName evidence="11">Galactose kinase</fullName>
    </alternativeName>
</protein>
<dbReference type="RefSeq" id="WP_119574209.1">
    <property type="nucleotide sequence ID" value="NZ_QXEC01000006.1"/>
</dbReference>
<feature type="binding site" evidence="11">
    <location>
        <begin position="128"/>
        <end position="134"/>
    </location>
    <ligand>
        <name>ATP</name>
        <dbReference type="ChEBI" id="CHEBI:30616"/>
    </ligand>
</feature>
<comment type="pathway">
    <text evidence="11">Carbohydrate metabolism; galactose metabolism.</text>
</comment>
<dbReference type="Pfam" id="PF08544">
    <property type="entry name" value="GHMP_kinases_C"/>
    <property type="match status" value="1"/>
</dbReference>
<dbReference type="InterPro" id="IPR019539">
    <property type="entry name" value="GalKase_N"/>
</dbReference>
<dbReference type="PROSITE" id="PS00106">
    <property type="entry name" value="GALACTOKINASE"/>
    <property type="match status" value="1"/>
</dbReference>
<dbReference type="InterPro" id="IPR019741">
    <property type="entry name" value="Galactokinase_CS"/>
</dbReference>
<dbReference type="Pfam" id="PF10509">
    <property type="entry name" value="GalKase_gal_bdg"/>
    <property type="match status" value="1"/>
</dbReference>
<dbReference type="PRINTS" id="PR00473">
    <property type="entry name" value="GALCTOKINASE"/>
</dbReference>
<feature type="binding site" evidence="11">
    <location>
        <position position="73"/>
    </location>
    <ligand>
        <name>ATP</name>
        <dbReference type="ChEBI" id="CHEBI:30616"/>
    </ligand>
</feature>
<evidence type="ECO:0000313" key="17">
    <source>
        <dbReference type="Proteomes" id="UP000283832"/>
    </source>
</evidence>
<keyword evidence="5 11" id="KW-0547">Nucleotide-binding</keyword>
<comment type="function">
    <text evidence="11">Catalyzes the transfer of the gamma-phosphate of ATP to D-galactose to form alpha-D-galactose-1-phosphate (Gal-1-P).</text>
</comment>
<keyword evidence="7 11" id="KW-0067">ATP-binding</keyword>
<evidence type="ECO:0000256" key="5">
    <source>
        <dbReference type="ARBA" id="ARBA00022741"/>
    </source>
</evidence>
<dbReference type="InterPro" id="IPR014721">
    <property type="entry name" value="Ribsml_uS5_D2-typ_fold_subgr"/>
</dbReference>
<keyword evidence="9 11" id="KW-0299">Galactose metabolism</keyword>
<evidence type="ECO:0000256" key="11">
    <source>
        <dbReference type="HAMAP-Rule" id="MF_00246"/>
    </source>
</evidence>
<evidence type="ECO:0000259" key="13">
    <source>
        <dbReference type="Pfam" id="PF00288"/>
    </source>
</evidence>
<comment type="catalytic activity">
    <reaction evidence="11">
        <text>alpha-D-galactose + ATP = alpha-D-galactose 1-phosphate + ADP + H(+)</text>
        <dbReference type="Rhea" id="RHEA:13553"/>
        <dbReference type="ChEBI" id="CHEBI:15378"/>
        <dbReference type="ChEBI" id="CHEBI:28061"/>
        <dbReference type="ChEBI" id="CHEBI:30616"/>
        <dbReference type="ChEBI" id="CHEBI:58336"/>
        <dbReference type="ChEBI" id="CHEBI:456216"/>
        <dbReference type="EC" id="2.7.1.6"/>
    </reaction>
</comment>
<feature type="domain" description="Galactokinase N-terminal" evidence="15">
    <location>
        <begin position="16"/>
        <end position="63"/>
    </location>
</feature>
<dbReference type="PROSITE" id="PS00627">
    <property type="entry name" value="GHMP_KINASES_ATP"/>
    <property type="match status" value="1"/>
</dbReference>
<dbReference type="InterPro" id="IPR006203">
    <property type="entry name" value="GHMP_knse_ATP-bd_CS"/>
</dbReference>
<dbReference type="InterPro" id="IPR013750">
    <property type="entry name" value="GHMP_kinase_C_dom"/>
</dbReference>
<feature type="binding site" evidence="11">
    <location>
        <begin position="39"/>
        <end position="42"/>
    </location>
    <ligand>
        <name>substrate</name>
    </ligand>
</feature>
<dbReference type="EC" id="2.7.1.6" evidence="11 12"/>
<dbReference type="GO" id="GO:0006012">
    <property type="term" value="P:galactose metabolic process"/>
    <property type="evidence" value="ECO:0007669"/>
    <property type="project" value="UniProtKB-UniRule"/>
</dbReference>
<keyword evidence="6 11" id="KW-0418">Kinase</keyword>
<feature type="site" description="Transition state stabilizer" evidence="11">
    <location>
        <position position="33"/>
    </location>
</feature>
<dbReference type="InterPro" id="IPR006206">
    <property type="entry name" value="Mevalonate/galactokinase"/>
</dbReference>
<evidence type="ECO:0000256" key="1">
    <source>
        <dbReference type="ARBA" id="ARBA00006566"/>
    </source>
</evidence>
<comment type="subcellular location">
    <subcellularLocation>
        <location evidence="11">Cytoplasm</location>
    </subcellularLocation>
</comment>
<name>A0A418MX47_9ACTN</name>
<reference evidence="16 17" key="1">
    <citation type="submission" date="2018-08" db="EMBL/GenBank/DDBJ databases">
        <title>Jishengella sp. nov., isolated from a root of Azadirachta indica A. Juss. var. siamensis Valenton.</title>
        <authorList>
            <person name="Kuncharoen N."/>
            <person name="Tanasupawat S."/>
            <person name="Kudo T."/>
            <person name="Ohkuma M."/>
        </authorList>
    </citation>
    <scope>NUCLEOTIDE SEQUENCE [LARGE SCALE GENOMIC DNA]</scope>
    <source>
        <strain evidence="16 17">AZ1-13</strain>
    </source>
</reference>
<keyword evidence="10 11" id="KW-0119">Carbohydrate metabolism</keyword>
<feature type="domain" description="GHMP kinase C-terminal" evidence="14">
    <location>
        <begin position="288"/>
        <end position="367"/>
    </location>
</feature>
<evidence type="ECO:0000259" key="14">
    <source>
        <dbReference type="Pfam" id="PF08544"/>
    </source>
</evidence>
<feature type="domain" description="GHMP kinase N-terminal" evidence="13">
    <location>
        <begin position="99"/>
        <end position="183"/>
    </location>
</feature>
<dbReference type="InterPro" id="IPR006204">
    <property type="entry name" value="GHMP_kinase_N_dom"/>
</dbReference>